<sequence>MATGFPTKANWVAGDILTAAQMDDLAGTVNLLNPTAKGGLISASAANTPAVLAVGTNGQVLTADSTAANGIKWAAASLSANSALTSPIEVTNTAAIAATGTVAIDCVTSTYWYYTTNSSANFTLNFRGNSGTTLASTLAVGQSISIIFLNTNGSPAFYANAFQIDGVAVTPKWSGGTAPSAGNINAIDAYSFTIIKTAATPTYTVLAGQVKFA</sequence>
<proteinExistence type="predicted"/>
<reference evidence="1" key="1">
    <citation type="submission" date="2020-04" db="EMBL/GenBank/DDBJ databases">
        <authorList>
            <person name="Chiriac C."/>
            <person name="Salcher M."/>
            <person name="Ghai R."/>
            <person name="Kavagutti S V."/>
        </authorList>
    </citation>
    <scope>NUCLEOTIDE SEQUENCE</scope>
</reference>
<accession>A0A6J5KL31</accession>
<name>A0A6J5KL31_9CAUD</name>
<evidence type="ECO:0008006" key="2">
    <source>
        <dbReference type="Google" id="ProtNLM"/>
    </source>
</evidence>
<evidence type="ECO:0000313" key="1">
    <source>
        <dbReference type="EMBL" id="CAB4122451.1"/>
    </source>
</evidence>
<organism evidence="1">
    <name type="scientific">uncultured Caudovirales phage</name>
    <dbReference type="NCBI Taxonomy" id="2100421"/>
    <lineage>
        <taxon>Viruses</taxon>
        <taxon>Duplodnaviria</taxon>
        <taxon>Heunggongvirae</taxon>
        <taxon>Uroviricota</taxon>
        <taxon>Caudoviricetes</taxon>
        <taxon>Peduoviridae</taxon>
        <taxon>Maltschvirus</taxon>
        <taxon>Maltschvirus maltsch</taxon>
    </lineage>
</organism>
<gene>
    <name evidence="1" type="ORF">UFOVP30_23</name>
</gene>
<protein>
    <recommendedName>
        <fullName evidence="2">Bacteriophage lambda, Stf, side tail fibre-repeat-2</fullName>
    </recommendedName>
</protein>
<dbReference type="EMBL" id="LR796159">
    <property type="protein sequence ID" value="CAB4122451.1"/>
    <property type="molecule type" value="Genomic_DNA"/>
</dbReference>